<dbReference type="InterPro" id="IPR037056">
    <property type="entry name" value="RNase_H1_N_sf"/>
</dbReference>
<evidence type="ECO:0000313" key="14">
    <source>
        <dbReference type="EMBL" id="RAW37052.1"/>
    </source>
</evidence>
<name>A0A329SN82_9STRA</name>
<dbReference type="SUPFAM" id="SSF55658">
    <property type="entry name" value="L9 N-domain-like"/>
    <property type="match status" value="1"/>
</dbReference>
<evidence type="ECO:0000256" key="5">
    <source>
        <dbReference type="ARBA" id="ARBA00022723"/>
    </source>
</evidence>
<dbReference type="EMBL" id="RCMK01000123">
    <property type="protein sequence ID" value="KAG2947862.1"/>
    <property type="molecule type" value="Genomic_DNA"/>
</dbReference>
<dbReference type="GO" id="GO:0004523">
    <property type="term" value="F:RNA-DNA hybrid ribonuclease activity"/>
    <property type="evidence" value="ECO:0007669"/>
    <property type="project" value="UniProtKB-EC"/>
</dbReference>
<dbReference type="Proteomes" id="UP000735874">
    <property type="component" value="Unassembled WGS sequence"/>
</dbReference>
<evidence type="ECO:0000256" key="6">
    <source>
        <dbReference type="ARBA" id="ARBA00022759"/>
    </source>
</evidence>
<dbReference type="Proteomes" id="UP000760860">
    <property type="component" value="Unassembled WGS sequence"/>
</dbReference>
<keyword evidence="7" id="KW-0378">Hydrolase</keyword>
<evidence type="ECO:0000313" key="13">
    <source>
        <dbReference type="EMBL" id="KAG3224882.1"/>
    </source>
</evidence>
<evidence type="ECO:0000256" key="4">
    <source>
        <dbReference type="ARBA" id="ARBA00022722"/>
    </source>
</evidence>
<keyword evidence="5" id="KW-0479">Metal-binding</keyword>
<dbReference type="OrthoDB" id="90239at2759"/>
<dbReference type="InterPro" id="IPR012337">
    <property type="entry name" value="RNaseH-like_sf"/>
</dbReference>
<evidence type="ECO:0000313" key="10">
    <source>
        <dbReference type="EMBL" id="KAG2905089.1"/>
    </source>
</evidence>
<dbReference type="Proteomes" id="UP000736787">
    <property type="component" value="Unassembled WGS sequence"/>
</dbReference>
<dbReference type="InterPro" id="IPR009027">
    <property type="entry name" value="Ribosomal_bL9/RNase_H1_N"/>
</dbReference>
<dbReference type="Proteomes" id="UP000774804">
    <property type="component" value="Unassembled WGS sequence"/>
</dbReference>
<evidence type="ECO:0000256" key="3">
    <source>
        <dbReference type="ARBA" id="ARBA00012180"/>
    </source>
</evidence>
<keyword evidence="6" id="KW-0255">Endonuclease</keyword>
<evidence type="ECO:0000256" key="1">
    <source>
        <dbReference type="ARBA" id="ARBA00000077"/>
    </source>
</evidence>
<feature type="domain" description="RNase H type-1" evidence="8">
    <location>
        <begin position="147"/>
        <end position="311"/>
    </location>
</feature>
<reference evidence="14 15" key="1">
    <citation type="submission" date="2018-01" db="EMBL/GenBank/DDBJ databases">
        <title>Draft genome of the strawberry crown rot pathogen Phytophthora cactorum.</title>
        <authorList>
            <person name="Armitage A.D."/>
            <person name="Lysoe E."/>
            <person name="Nellist C.F."/>
            <person name="Harrison R.J."/>
            <person name="Brurberg M.B."/>
        </authorList>
    </citation>
    <scope>NUCLEOTIDE SEQUENCE [LARGE SCALE GENOMIC DNA]</scope>
    <source>
        <strain evidence="14 15">10300</strain>
    </source>
</reference>
<dbReference type="Proteomes" id="UP000697107">
    <property type="component" value="Unassembled WGS sequence"/>
</dbReference>
<dbReference type="InterPro" id="IPR002156">
    <property type="entry name" value="RNaseH_domain"/>
</dbReference>
<comment type="caution">
    <text evidence="14">The sequence shown here is derived from an EMBL/GenBank/DDBJ whole genome shotgun (WGS) entry which is preliminary data.</text>
</comment>
<dbReference type="SUPFAM" id="SSF53098">
    <property type="entry name" value="Ribonuclease H-like"/>
    <property type="match status" value="1"/>
</dbReference>
<keyword evidence="15" id="KW-1185">Reference proteome</keyword>
<evidence type="ECO:0000313" key="12">
    <source>
        <dbReference type="EMBL" id="KAG2989965.1"/>
    </source>
</evidence>
<dbReference type="InterPro" id="IPR011320">
    <property type="entry name" value="RNase_H1_N"/>
</dbReference>
<dbReference type="Proteomes" id="UP000251314">
    <property type="component" value="Unassembled WGS sequence"/>
</dbReference>
<organism evidence="14 15">
    <name type="scientific">Phytophthora cactorum</name>
    <dbReference type="NCBI Taxonomy" id="29920"/>
    <lineage>
        <taxon>Eukaryota</taxon>
        <taxon>Sar</taxon>
        <taxon>Stramenopiles</taxon>
        <taxon>Oomycota</taxon>
        <taxon>Peronosporomycetes</taxon>
        <taxon>Peronosporales</taxon>
        <taxon>Peronosporaceae</taxon>
        <taxon>Phytophthora</taxon>
    </lineage>
</organism>
<dbReference type="Gene3D" id="3.30.420.10">
    <property type="entry name" value="Ribonuclease H-like superfamily/Ribonuclease H"/>
    <property type="match status" value="1"/>
</dbReference>
<keyword evidence="4" id="KW-0540">Nuclease</keyword>
<dbReference type="EMBL" id="RCMG01000137">
    <property type="protein sequence ID" value="KAG2862101.1"/>
    <property type="molecule type" value="Genomic_DNA"/>
</dbReference>
<dbReference type="GO" id="GO:0043137">
    <property type="term" value="P:DNA replication, removal of RNA primer"/>
    <property type="evidence" value="ECO:0007669"/>
    <property type="project" value="TreeGrafter"/>
</dbReference>
<sequence>MCYYLDNPSWYYAVTVGRRIGIYTDYADAVDQVHDYPNYRMKRFLNNDEAQAYIDYYNEGSESTQEDMGRSSSSSQGVLGASYEGFATFDEAKLYMQNEADITPRESHAVAATPSDTPIQNDPDDDYLGAAVASMSLEDKPVAKTSVEDHLVAFCSGSAILNGLRGGTAAYAVSFPLENCPMYSSEFEGNPTNNRADCLAAQQAIEIADELDPKRSRPLVIYSRYQGLVHAMADHDGKPRWIDTWEKNGWKTAKNPVEHQEIYEAFLKAEKHRTISWCFLDKKKDPARLMELHLQVHNEAEKLARATRSAA</sequence>
<proteinExistence type="inferred from homology"/>
<accession>A0A329SN82</accession>
<gene>
    <name evidence="14" type="ORF">PC110_g6702</name>
    <name evidence="9" type="ORF">PC113_g6626</name>
    <name evidence="10" type="ORF">PC115_g14758</name>
    <name evidence="11" type="ORF">PC117_g6455</name>
    <name evidence="12" type="ORF">PC118_g5879</name>
    <name evidence="13" type="ORF">PC129_g4499</name>
</gene>
<dbReference type="GO" id="GO:0046872">
    <property type="term" value="F:metal ion binding"/>
    <property type="evidence" value="ECO:0007669"/>
    <property type="project" value="UniProtKB-KW"/>
</dbReference>
<dbReference type="EC" id="3.1.26.4" evidence="3"/>
<reference evidence="9" key="2">
    <citation type="submission" date="2018-10" db="EMBL/GenBank/DDBJ databases">
        <title>Effector identification in a new, highly contiguous assembly of the strawberry crown rot pathogen Phytophthora cactorum.</title>
        <authorList>
            <person name="Armitage A.D."/>
            <person name="Nellist C.F."/>
            <person name="Bates H."/>
            <person name="Vickerstaff R.J."/>
            <person name="Harrison R.J."/>
        </authorList>
    </citation>
    <scope>NUCLEOTIDE SEQUENCE</scope>
    <source>
        <strain evidence="9">15-7</strain>
        <strain evidence="10">4032</strain>
        <strain evidence="11">4040</strain>
        <strain evidence="12">P415</strain>
        <strain evidence="13">P421</strain>
    </source>
</reference>
<comment type="catalytic activity">
    <reaction evidence="1">
        <text>Endonucleolytic cleavage to 5'-phosphomonoester.</text>
        <dbReference type="EC" id="3.1.26.4"/>
    </reaction>
</comment>
<evidence type="ECO:0000313" key="15">
    <source>
        <dbReference type="Proteomes" id="UP000251314"/>
    </source>
</evidence>
<dbReference type="AlphaFoldDB" id="A0A329SN82"/>
<dbReference type="InterPro" id="IPR050092">
    <property type="entry name" value="RNase_H"/>
</dbReference>
<dbReference type="EMBL" id="MJFZ01000122">
    <property type="protein sequence ID" value="RAW37052.1"/>
    <property type="molecule type" value="Genomic_DNA"/>
</dbReference>
<dbReference type="EMBL" id="RCMV01000099">
    <property type="protein sequence ID" value="KAG3224882.1"/>
    <property type="molecule type" value="Genomic_DNA"/>
</dbReference>
<dbReference type="Pfam" id="PF01693">
    <property type="entry name" value="Cauli_VI"/>
    <property type="match status" value="1"/>
</dbReference>
<evidence type="ECO:0000256" key="2">
    <source>
        <dbReference type="ARBA" id="ARBA00005300"/>
    </source>
</evidence>
<dbReference type="Gene3D" id="3.40.970.10">
    <property type="entry name" value="Ribonuclease H1, N-terminal domain"/>
    <property type="match status" value="1"/>
</dbReference>
<dbReference type="PROSITE" id="PS50879">
    <property type="entry name" value="RNASE_H_1"/>
    <property type="match status" value="1"/>
</dbReference>
<dbReference type="EMBL" id="RCMI01000575">
    <property type="protein sequence ID" value="KAG2905089.1"/>
    <property type="molecule type" value="Genomic_DNA"/>
</dbReference>
<dbReference type="InterPro" id="IPR036397">
    <property type="entry name" value="RNaseH_sf"/>
</dbReference>
<evidence type="ECO:0000313" key="11">
    <source>
        <dbReference type="EMBL" id="KAG2947862.1"/>
    </source>
</evidence>
<dbReference type="EMBL" id="RCML01000124">
    <property type="protein sequence ID" value="KAG2989965.1"/>
    <property type="molecule type" value="Genomic_DNA"/>
</dbReference>
<dbReference type="Pfam" id="PF00075">
    <property type="entry name" value="RNase_H"/>
    <property type="match status" value="1"/>
</dbReference>
<evidence type="ECO:0000256" key="7">
    <source>
        <dbReference type="ARBA" id="ARBA00022801"/>
    </source>
</evidence>
<dbReference type="STRING" id="29920.A0A329SN82"/>
<dbReference type="VEuPathDB" id="FungiDB:PC110_g6702"/>
<protein>
    <recommendedName>
        <fullName evidence="3">ribonuclease H</fullName>
        <ecNumber evidence="3">3.1.26.4</ecNumber>
    </recommendedName>
</protein>
<dbReference type="GO" id="GO:0003676">
    <property type="term" value="F:nucleic acid binding"/>
    <property type="evidence" value="ECO:0007669"/>
    <property type="project" value="InterPro"/>
</dbReference>
<evidence type="ECO:0000259" key="8">
    <source>
        <dbReference type="PROSITE" id="PS50879"/>
    </source>
</evidence>
<dbReference type="PANTHER" id="PTHR10642:SF26">
    <property type="entry name" value="RIBONUCLEASE H1"/>
    <property type="match status" value="1"/>
</dbReference>
<dbReference type="PANTHER" id="PTHR10642">
    <property type="entry name" value="RIBONUCLEASE H1"/>
    <property type="match status" value="1"/>
</dbReference>
<comment type="similarity">
    <text evidence="2">Belongs to the RNase H family.</text>
</comment>
<evidence type="ECO:0000313" key="9">
    <source>
        <dbReference type="EMBL" id="KAG2862101.1"/>
    </source>
</evidence>